<dbReference type="eggNOG" id="COG1396">
    <property type="taxonomic scope" value="Bacteria"/>
</dbReference>
<name>U2M6G2_9FIRM</name>
<evidence type="ECO:0000256" key="1">
    <source>
        <dbReference type="ARBA" id="ARBA00023125"/>
    </source>
</evidence>
<dbReference type="PROSITE" id="PS50943">
    <property type="entry name" value="HTH_CROC1"/>
    <property type="match status" value="1"/>
</dbReference>
<dbReference type="CDD" id="cd00093">
    <property type="entry name" value="HTH_XRE"/>
    <property type="match status" value="1"/>
</dbReference>
<feature type="domain" description="HTH cro/C1-type" evidence="2">
    <location>
        <begin position="6"/>
        <end position="60"/>
    </location>
</feature>
<dbReference type="PANTHER" id="PTHR46558:SF11">
    <property type="entry name" value="HTH-TYPE TRANSCRIPTIONAL REGULATOR XRE"/>
    <property type="match status" value="1"/>
</dbReference>
<dbReference type="InterPro" id="IPR001387">
    <property type="entry name" value="Cro/C1-type_HTH"/>
</dbReference>
<evidence type="ECO:0000313" key="4">
    <source>
        <dbReference type="Proteomes" id="UP000016662"/>
    </source>
</evidence>
<dbReference type="STRING" id="411473.RUMCAL_00406"/>
<dbReference type="HOGENOM" id="CLU_066192_4_2_9"/>
<dbReference type="EMBL" id="AWVF01000031">
    <property type="protein sequence ID" value="ERJ97334.1"/>
    <property type="molecule type" value="Genomic_DNA"/>
</dbReference>
<dbReference type="OrthoDB" id="9815852at2"/>
<proteinExistence type="predicted"/>
<sequence length="90" mass="9972">MNTDNLKAIRKKSGKTQKEVAEGIGIGQGTYKNYETGAREPNNATLVAIANYFDVTTDYLLGREQTVSTESLKLNKIKEHINAINDILND</sequence>
<keyword evidence="1 3" id="KW-0238">DNA-binding</keyword>
<organism evidence="3 4">
    <name type="scientific">Ruminococcus callidus ATCC 27760</name>
    <dbReference type="NCBI Taxonomy" id="411473"/>
    <lineage>
        <taxon>Bacteria</taxon>
        <taxon>Bacillati</taxon>
        <taxon>Bacillota</taxon>
        <taxon>Clostridia</taxon>
        <taxon>Eubacteriales</taxon>
        <taxon>Oscillospiraceae</taxon>
        <taxon>Ruminococcus</taxon>
    </lineage>
</organism>
<dbReference type="SUPFAM" id="SSF47413">
    <property type="entry name" value="lambda repressor-like DNA-binding domains"/>
    <property type="match status" value="1"/>
</dbReference>
<dbReference type="AlphaFoldDB" id="U2M6G2"/>
<evidence type="ECO:0000313" key="3">
    <source>
        <dbReference type="EMBL" id="ERJ97334.1"/>
    </source>
</evidence>
<reference evidence="3 4" key="1">
    <citation type="submission" date="2013-07" db="EMBL/GenBank/DDBJ databases">
        <authorList>
            <person name="Weinstock G."/>
            <person name="Sodergren E."/>
            <person name="Wylie T."/>
            <person name="Fulton L."/>
            <person name="Fulton R."/>
            <person name="Fronick C."/>
            <person name="O'Laughlin M."/>
            <person name="Godfrey J."/>
            <person name="Miner T."/>
            <person name="Herter B."/>
            <person name="Appelbaum E."/>
            <person name="Cordes M."/>
            <person name="Lek S."/>
            <person name="Wollam A."/>
            <person name="Pepin K.H."/>
            <person name="Palsikar V.B."/>
            <person name="Mitreva M."/>
            <person name="Wilson R.K."/>
        </authorList>
    </citation>
    <scope>NUCLEOTIDE SEQUENCE [LARGE SCALE GENOMIC DNA]</scope>
    <source>
        <strain evidence="3 4">ATCC 27760</strain>
    </source>
</reference>
<gene>
    <name evidence="3" type="ORF">RUMCAL_00406</name>
</gene>
<dbReference type="Pfam" id="PF01381">
    <property type="entry name" value="HTH_3"/>
    <property type="match status" value="1"/>
</dbReference>
<protein>
    <submittedName>
        <fullName evidence="3">DNA-binding helix-turn-helix protein</fullName>
    </submittedName>
</protein>
<dbReference type="PANTHER" id="PTHR46558">
    <property type="entry name" value="TRACRIPTIONAL REGULATORY PROTEIN-RELATED-RELATED"/>
    <property type="match status" value="1"/>
</dbReference>
<dbReference type="GO" id="GO:0003677">
    <property type="term" value="F:DNA binding"/>
    <property type="evidence" value="ECO:0007669"/>
    <property type="project" value="UniProtKB-KW"/>
</dbReference>
<dbReference type="InterPro" id="IPR010982">
    <property type="entry name" value="Lambda_DNA-bd_dom_sf"/>
</dbReference>
<keyword evidence="4" id="KW-1185">Reference proteome</keyword>
<dbReference type="RefSeq" id="WP_021682011.1">
    <property type="nucleotide sequence ID" value="NZ_KI260389.1"/>
</dbReference>
<accession>U2M6G2</accession>
<comment type="caution">
    <text evidence="3">The sequence shown here is derived from an EMBL/GenBank/DDBJ whole genome shotgun (WGS) entry which is preliminary data.</text>
</comment>
<dbReference type="SMART" id="SM00530">
    <property type="entry name" value="HTH_XRE"/>
    <property type="match status" value="1"/>
</dbReference>
<dbReference type="Gene3D" id="1.10.260.40">
    <property type="entry name" value="lambda repressor-like DNA-binding domains"/>
    <property type="match status" value="1"/>
</dbReference>
<dbReference type="PATRIC" id="fig|411473.3.peg.310"/>
<evidence type="ECO:0000259" key="2">
    <source>
        <dbReference type="PROSITE" id="PS50943"/>
    </source>
</evidence>
<dbReference type="Proteomes" id="UP000016662">
    <property type="component" value="Unassembled WGS sequence"/>
</dbReference>